<comment type="subcellular location">
    <subcellularLocation>
        <location evidence="1 10">Cell outer membrane</location>
        <topology evidence="1 10">Multi-pass membrane protein</topology>
    </subcellularLocation>
</comment>
<dbReference type="EMBL" id="SMLK01000001">
    <property type="protein sequence ID" value="TFZ09036.1"/>
    <property type="molecule type" value="Genomic_DNA"/>
</dbReference>
<gene>
    <name evidence="15" type="ORF">EZ216_05590</name>
</gene>
<evidence type="ECO:0000256" key="1">
    <source>
        <dbReference type="ARBA" id="ARBA00004571"/>
    </source>
</evidence>
<dbReference type="PANTHER" id="PTHR32552:SF83">
    <property type="entry name" value="BLR3904 PROTEIN"/>
    <property type="match status" value="1"/>
</dbReference>
<feature type="domain" description="TonB-dependent receptor plug" evidence="14">
    <location>
        <begin position="54"/>
        <end position="152"/>
    </location>
</feature>
<evidence type="ECO:0000256" key="4">
    <source>
        <dbReference type="ARBA" id="ARBA00022452"/>
    </source>
</evidence>
<dbReference type="GO" id="GO:0009279">
    <property type="term" value="C:cell outer membrane"/>
    <property type="evidence" value="ECO:0007669"/>
    <property type="project" value="UniProtKB-SubCell"/>
</dbReference>
<evidence type="ECO:0000313" key="16">
    <source>
        <dbReference type="Proteomes" id="UP000297839"/>
    </source>
</evidence>
<comment type="similarity">
    <text evidence="2 10 11">Belongs to the TonB-dependent receptor family.</text>
</comment>
<dbReference type="Gene3D" id="2.170.130.10">
    <property type="entry name" value="TonB-dependent receptor, plug domain"/>
    <property type="match status" value="1"/>
</dbReference>
<evidence type="ECO:0000256" key="2">
    <source>
        <dbReference type="ARBA" id="ARBA00009810"/>
    </source>
</evidence>
<evidence type="ECO:0000256" key="9">
    <source>
        <dbReference type="ARBA" id="ARBA00023237"/>
    </source>
</evidence>
<keyword evidence="8 15" id="KW-0675">Receptor</keyword>
<keyword evidence="16" id="KW-1185">Reference proteome</keyword>
<comment type="caution">
    <text evidence="15">The sequence shown here is derived from an EMBL/GenBank/DDBJ whole genome shotgun (WGS) entry which is preliminary data.</text>
</comment>
<keyword evidence="5 10" id="KW-0812">Transmembrane</keyword>
<evidence type="ECO:0000256" key="11">
    <source>
        <dbReference type="RuleBase" id="RU003357"/>
    </source>
</evidence>
<evidence type="ECO:0000256" key="8">
    <source>
        <dbReference type="ARBA" id="ARBA00023170"/>
    </source>
</evidence>
<dbReference type="CDD" id="cd01347">
    <property type="entry name" value="ligand_gated_channel"/>
    <property type="match status" value="1"/>
</dbReference>
<dbReference type="AlphaFoldDB" id="A0A4Z0CBK4"/>
<evidence type="ECO:0000256" key="6">
    <source>
        <dbReference type="ARBA" id="ARBA00023077"/>
    </source>
</evidence>
<dbReference type="Proteomes" id="UP000297839">
    <property type="component" value="Unassembled WGS sequence"/>
</dbReference>
<dbReference type="Gene3D" id="2.40.170.20">
    <property type="entry name" value="TonB-dependent receptor, beta-barrel domain"/>
    <property type="match status" value="1"/>
</dbReference>
<dbReference type="PANTHER" id="PTHR32552">
    <property type="entry name" value="FERRICHROME IRON RECEPTOR-RELATED"/>
    <property type="match status" value="1"/>
</dbReference>
<keyword evidence="6 11" id="KW-0798">TonB box</keyword>
<dbReference type="Pfam" id="PF07715">
    <property type="entry name" value="Plug"/>
    <property type="match status" value="1"/>
</dbReference>
<dbReference type="InterPro" id="IPR012910">
    <property type="entry name" value="Plug_dom"/>
</dbReference>
<keyword evidence="3 10" id="KW-0813">Transport</keyword>
<evidence type="ECO:0000256" key="12">
    <source>
        <dbReference type="SAM" id="MobiDB-lite"/>
    </source>
</evidence>
<dbReference type="InterPro" id="IPR039426">
    <property type="entry name" value="TonB-dep_rcpt-like"/>
</dbReference>
<feature type="domain" description="TonB-dependent receptor-like beta-barrel" evidence="13">
    <location>
        <begin position="239"/>
        <end position="705"/>
    </location>
</feature>
<keyword evidence="7 10" id="KW-0472">Membrane</keyword>
<evidence type="ECO:0000259" key="13">
    <source>
        <dbReference type="Pfam" id="PF00593"/>
    </source>
</evidence>
<dbReference type="InterPro" id="IPR000531">
    <property type="entry name" value="Beta-barrel_TonB"/>
</dbReference>
<dbReference type="OrthoDB" id="9790771at2"/>
<keyword evidence="9 10" id="KW-0998">Cell outer membrane</keyword>
<evidence type="ECO:0000256" key="5">
    <source>
        <dbReference type="ARBA" id="ARBA00022692"/>
    </source>
</evidence>
<dbReference type="InterPro" id="IPR037066">
    <property type="entry name" value="Plug_dom_sf"/>
</dbReference>
<dbReference type="SUPFAM" id="SSF56935">
    <property type="entry name" value="Porins"/>
    <property type="match status" value="1"/>
</dbReference>
<dbReference type="InterPro" id="IPR036942">
    <property type="entry name" value="Beta-barrel_TonB_sf"/>
</dbReference>
<evidence type="ECO:0000256" key="10">
    <source>
        <dbReference type="PROSITE-ProRule" id="PRU01360"/>
    </source>
</evidence>
<organism evidence="15 16">
    <name type="scientific">Ramlibacter humi</name>
    <dbReference type="NCBI Taxonomy" id="2530451"/>
    <lineage>
        <taxon>Bacteria</taxon>
        <taxon>Pseudomonadati</taxon>
        <taxon>Pseudomonadota</taxon>
        <taxon>Betaproteobacteria</taxon>
        <taxon>Burkholderiales</taxon>
        <taxon>Comamonadaceae</taxon>
        <taxon>Ramlibacter</taxon>
    </lineage>
</organism>
<accession>A0A4Z0CBK4</accession>
<evidence type="ECO:0000313" key="15">
    <source>
        <dbReference type="EMBL" id="TFZ09036.1"/>
    </source>
</evidence>
<evidence type="ECO:0000256" key="7">
    <source>
        <dbReference type="ARBA" id="ARBA00023136"/>
    </source>
</evidence>
<reference evidence="15 16" key="1">
    <citation type="submission" date="2019-03" db="EMBL/GenBank/DDBJ databases">
        <title>Ramlibacter sp. 18x22-1, whole genome shotgun sequence.</title>
        <authorList>
            <person name="Zhang X."/>
            <person name="Feng G."/>
            <person name="Zhu H."/>
        </authorList>
    </citation>
    <scope>NUCLEOTIDE SEQUENCE [LARGE SCALE GENOMIC DNA]</scope>
    <source>
        <strain evidence="15 16">18x22-1</strain>
    </source>
</reference>
<dbReference type="GO" id="GO:0015344">
    <property type="term" value="F:siderophore uptake transmembrane transporter activity"/>
    <property type="evidence" value="ECO:0007669"/>
    <property type="project" value="TreeGrafter"/>
</dbReference>
<dbReference type="PROSITE" id="PS52016">
    <property type="entry name" value="TONB_DEPENDENT_REC_3"/>
    <property type="match status" value="1"/>
</dbReference>
<evidence type="ECO:0000259" key="14">
    <source>
        <dbReference type="Pfam" id="PF07715"/>
    </source>
</evidence>
<name>A0A4Z0CBK4_9BURK</name>
<evidence type="ECO:0000256" key="3">
    <source>
        <dbReference type="ARBA" id="ARBA00022448"/>
    </source>
</evidence>
<feature type="region of interest" description="Disordered" evidence="12">
    <location>
        <begin position="1"/>
        <end position="52"/>
    </location>
</feature>
<feature type="compositionally biased region" description="Basic and acidic residues" evidence="12">
    <location>
        <begin position="27"/>
        <end position="41"/>
    </location>
</feature>
<keyword evidence="4 10" id="KW-1134">Transmembrane beta strand</keyword>
<protein>
    <submittedName>
        <fullName evidence="15">TonB-dependent siderophore receptor</fullName>
    </submittedName>
</protein>
<sequence length="735" mass="80261">MLAASLGSWAQTTAQAPADGKLAPVTVREKAEAPRGKDDLRTTTTNIGKGTQDLKDIPQSMSVVTEKLMDDRNIDTVKDALRQTAGVTFQAAEGGEEDIRLRGFSLATTGDIFLDGMRDPAFYDRDTFNLDRLELLRGSASMLFGRGSTGGAVNQVSKIPQLMDENEVVTTLGSHAYRRVTGDINKRTGENSAVRITGMVNKADNNGSGSSVDKKGLSGSYRFGIDTPDEFLAQLYWLDNHNGINYGLPWIKPRASDTTAANTILKGLKPTDYFGMASDYNDSSAKIATLAHTHRFSSDAEVRTIVRKGSFTRDQRASTIRFAANGLQPGGQAPALTNFGPDTVFSRGTQLKIQDMDVLQAQSDLSARFNALGFKHQLTTGIDFSREEKNVYAARAAAQGGVDLTKPNTRAGTPGDGASVNEGLRVLRDSNDFVNNAIGVYAQDLVQIAPQWKLLGGLRYDHMRGKYRANAIPNAAPGPVTTTNYEQSIGDWSKRVGVLYQYNDRTTFHFSYGTSFNTSGDTYSYNALSANTDPEQSRNIEFGGTWESADKRFFSRFAVFHSTKLNERNTDPDSAATRLLLSGKRHSAGIEIDASGRLTPKWEVYGSYQWMPIARVDDAAATVNTVGNRVGDRPGLSPRHSGTVWTTYQMTPQWRVGGGINFRSKQSPADVTAPAWEAPSFVTADLMTEYAFTPDMVLKANLINVTNKYYADSLYRGHYVPGAGRLLQVSLGVKF</sequence>
<proteinExistence type="inferred from homology"/>
<dbReference type="Pfam" id="PF00593">
    <property type="entry name" value="TonB_dep_Rec_b-barrel"/>
    <property type="match status" value="1"/>
</dbReference>